<organism evidence="3 4">
    <name type="scientific">Aureimonas jatrophae</name>
    <dbReference type="NCBI Taxonomy" id="1166073"/>
    <lineage>
        <taxon>Bacteria</taxon>
        <taxon>Pseudomonadati</taxon>
        <taxon>Pseudomonadota</taxon>
        <taxon>Alphaproteobacteria</taxon>
        <taxon>Hyphomicrobiales</taxon>
        <taxon>Aurantimonadaceae</taxon>
        <taxon>Aureimonas</taxon>
    </lineage>
</organism>
<gene>
    <name evidence="3" type="ORF">SAMN05192530_11717</name>
</gene>
<dbReference type="InterPro" id="IPR044031">
    <property type="entry name" value="TssC1_N"/>
</dbReference>
<dbReference type="NCBIfam" id="TIGR03355">
    <property type="entry name" value="VI_chp_2"/>
    <property type="match status" value="1"/>
</dbReference>
<feature type="domain" description="TssC1 N-terminal" evidence="1">
    <location>
        <begin position="20"/>
        <end position="329"/>
    </location>
</feature>
<dbReference type="AlphaFoldDB" id="A0A1H0N3V5"/>
<dbReference type="PANTHER" id="PTHR35565">
    <property type="entry name" value="CYTOPLASMIC PROTEIN-RELATED"/>
    <property type="match status" value="1"/>
</dbReference>
<dbReference type="Pfam" id="PF05943">
    <property type="entry name" value="VipB"/>
    <property type="match status" value="1"/>
</dbReference>
<feature type="domain" description="TssC1 C-terminal" evidence="2">
    <location>
        <begin position="339"/>
        <end position="448"/>
    </location>
</feature>
<dbReference type="PANTHER" id="PTHR35565:SF3">
    <property type="entry name" value="TYPE VI SECRETION SYSTEM SHEATH PROTEIN TSSC1"/>
    <property type="match status" value="1"/>
</dbReference>
<dbReference type="STRING" id="1166073.SAMN05192530_11717"/>
<protein>
    <submittedName>
        <fullName evidence="3">Type VI secretion system protein ImpD</fullName>
    </submittedName>
</protein>
<dbReference type="InterPro" id="IPR010269">
    <property type="entry name" value="T6SS_TssC-like"/>
</dbReference>
<evidence type="ECO:0000313" key="3">
    <source>
        <dbReference type="EMBL" id="SDO87368.1"/>
    </source>
</evidence>
<evidence type="ECO:0000259" key="2">
    <source>
        <dbReference type="Pfam" id="PF18945"/>
    </source>
</evidence>
<evidence type="ECO:0000313" key="4">
    <source>
        <dbReference type="Proteomes" id="UP000198793"/>
    </source>
</evidence>
<reference evidence="3 4" key="1">
    <citation type="submission" date="2016-10" db="EMBL/GenBank/DDBJ databases">
        <authorList>
            <person name="de Groot N.N."/>
        </authorList>
    </citation>
    <scope>NUCLEOTIDE SEQUENCE [LARGE SCALE GENOMIC DNA]</scope>
    <source>
        <strain evidence="4">L7-484,KACC 16230,DSM 25025</strain>
    </source>
</reference>
<sequence length="463" mass="50649">MDGWSRVDRSEDDAVLRAERLVARLDAAIGAQVNAILHHPRFQAMEARWRGVALLVRAAGGAHEVKLKLLSASWLEFGRSMERASEFDQSRLFELVYSGEFGMPGGEPFGLLVADYEVAHVPDEGGRDPIGILSAAAGVAAAAFCPLVAGASPRLLQLDSFADLSRLPDLSRLAEDPALVRWDRLRRREDTRFLGLVAPRILLRRPYRADSRRRTDGFRFQERIEGDGSHLLWGNGAFAFGAVAIRRFRSSGWFADLRGAPQDEDGGGLVSVLDPFDDGSESCGRSAQPPVEVRLTSLQDQEMAELGLVPISVSYLSDTCVLNSNQSLHRPATYSEAGANQNARLSAMLQYVLCASRFAHYLKVILREEVGRLADTVSIQRRLDEWLAHYTLGNDDADLGLRTRFPLRLASVTVAEQAGRAGAFSCAVRLQPHFQLDDIATSFHLLAETTALPGSRSLAAAGA</sequence>
<dbReference type="RefSeq" id="WP_090677098.1">
    <property type="nucleotide sequence ID" value="NZ_FNIT01000017.1"/>
</dbReference>
<evidence type="ECO:0000259" key="1">
    <source>
        <dbReference type="Pfam" id="PF05943"/>
    </source>
</evidence>
<dbReference type="Proteomes" id="UP000198793">
    <property type="component" value="Unassembled WGS sequence"/>
</dbReference>
<dbReference type="Pfam" id="PF18945">
    <property type="entry name" value="VipB_2"/>
    <property type="match status" value="1"/>
</dbReference>
<keyword evidence="4" id="KW-1185">Reference proteome</keyword>
<dbReference type="EMBL" id="FNIT01000017">
    <property type="protein sequence ID" value="SDO87368.1"/>
    <property type="molecule type" value="Genomic_DNA"/>
</dbReference>
<proteinExistence type="predicted"/>
<name>A0A1H0N3V5_9HYPH</name>
<dbReference type="InterPro" id="IPR044032">
    <property type="entry name" value="TssC1_C"/>
</dbReference>
<dbReference type="OrthoDB" id="9764000at2"/>
<accession>A0A1H0N3V5</accession>